<keyword evidence="4 6" id="KW-1133">Transmembrane helix</keyword>
<keyword evidence="5 6" id="KW-0472">Membrane</keyword>
<evidence type="ECO:0000256" key="5">
    <source>
        <dbReference type="ARBA" id="ARBA00023136"/>
    </source>
</evidence>
<dbReference type="InterPro" id="IPR051791">
    <property type="entry name" value="Pra-immunoreactive"/>
</dbReference>
<evidence type="ECO:0000256" key="2">
    <source>
        <dbReference type="ARBA" id="ARBA00022475"/>
    </source>
</evidence>
<feature type="transmembrane region" description="Helical" evidence="6">
    <location>
        <begin position="211"/>
        <end position="231"/>
    </location>
</feature>
<feature type="transmembrane region" description="Helical" evidence="6">
    <location>
        <begin position="341"/>
        <end position="359"/>
    </location>
</feature>
<evidence type="ECO:0000256" key="6">
    <source>
        <dbReference type="SAM" id="Phobius"/>
    </source>
</evidence>
<dbReference type="Proteomes" id="UP000464657">
    <property type="component" value="Chromosome"/>
</dbReference>
<evidence type="ECO:0000259" key="7">
    <source>
        <dbReference type="Pfam" id="PF06271"/>
    </source>
</evidence>
<proteinExistence type="predicted"/>
<dbReference type="AlphaFoldDB" id="A0A7L4ZGA8"/>
<dbReference type="GO" id="GO:0005886">
    <property type="term" value="C:plasma membrane"/>
    <property type="evidence" value="ECO:0007669"/>
    <property type="project" value="UniProtKB-SubCell"/>
</dbReference>
<evidence type="ECO:0000256" key="3">
    <source>
        <dbReference type="ARBA" id="ARBA00022692"/>
    </source>
</evidence>
<feature type="transmembrane region" description="Helical" evidence="6">
    <location>
        <begin position="20"/>
        <end position="41"/>
    </location>
</feature>
<feature type="transmembrane region" description="Helical" evidence="6">
    <location>
        <begin position="146"/>
        <end position="170"/>
    </location>
</feature>
<keyword evidence="9" id="KW-1185">Reference proteome</keyword>
<sequence>MSEVEIKSLKNINMNRIQNIIYNNIFYIALYCSITSIIFYIAALFSKTLPEKLLDVLSVFSVSTIDLTYFQLDFFTFSYYITDTGTITRSALTPLFIILFFIGTLLYSVSKKKEHRIFNFCFSLLFMASLTSIIDNTIGLILGREFYSYPLLAFYIFKSIIIVFISFVYLQKCYQQKQLVLLEGEGVRVFLNNSGDVSVLKHERASKWQRFVHYIIDSFLIIMLFSKYTFFMPRAFMIELTAMFGDRFYGFILYFIASTIYYVLFETLFKTTPGKYLMNTSVINYKEGKISFGQIVARTLSRRIPFEAFSFFGAVGLHDRLSSTTVAKQQSDKTYENGAKFILALFGLFVLLIAIMNFSNIF</sequence>
<keyword evidence="2" id="KW-1003">Cell membrane</keyword>
<dbReference type="KEGG" id="kan:IMCC3317_03100"/>
<keyword evidence="3 6" id="KW-0812">Transmembrane</keyword>
<organism evidence="8 9">
    <name type="scientific">Kordia antarctica</name>
    <dbReference type="NCBI Taxonomy" id="1218801"/>
    <lineage>
        <taxon>Bacteria</taxon>
        <taxon>Pseudomonadati</taxon>
        <taxon>Bacteroidota</taxon>
        <taxon>Flavobacteriia</taxon>
        <taxon>Flavobacteriales</taxon>
        <taxon>Flavobacteriaceae</taxon>
        <taxon>Kordia</taxon>
    </lineage>
</organism>
<feature type="transmembrane region" description="Helical" evidence="6">
    <location>
        <begin position="92"/>
        <end position="110"/>
    </location>
</feature>
<feature type="transmembrane region" description="Helical" evidence="6">
    <location>
        <begin position="251"/>
        <end position="269"/>
    </location>
</feature>
<dbReference type="InterPro" id="IPR010432">
    <property type="entry name" value="RDD"/>
</dbReference>
<evidence type="ECO:0000313" key="9">
    <source>
        <dbReference type="Proteomes" id="UP000464657"/>
    </source>
</evidence>
<evidence type="ECO:0000256" key="4">
    <source>
        <dbReference type="ARBA" id="ARBA00022989"/>
    </source>
</evidence>
<accession>A0A7L4ZGA8</accession>
<name>A0A7L4ZGA8_9FLAO</name>
<feature type="domain" description="RDD" evidence="7">
    <location>
        <begin position="205"/>
        <end position="355"/>
    </location>
</feature>
<protein>
    <recommendedName>
        <fullName evidence="7">RDD domain-containing protein</fullName>
    </recommendedName>
</protein>
<dbReference type="PANTHER" id="PTHR36115">
    <property type="entry name" value="PROLINE-RICH ANTIGEN HOMOLOG-RELATED"/>
    <property type="match status" value="1"/>
</dbReference>
<comment type="subcellular location">
    <subcellularLocation>
        <location evidence="1">Cell membrane</location>
        <topology evidence="1">Multi-pass membrane protein</topology>
    </subcellularLocation>
</comment>
<dbReference type="EMBL" id="CP019288">
    <property type="protein sequence ID" value="QHI34964.1"/>
    <property type="molecule type" value="Genomic_DNA"/>
</dbReference>
<feature type="transmembrane region" description="Helical" evidence="6">
    <location>
        <begin position="117"/>
        <end position="134"/>
    </location>
</feature>
<evidence type="ECO:0000256" key="1">
    <source>
        <dbReference type="ARBA" id="ARBA00004651"/>
    </source>
</evidence>
<dbReference type="PANTHER" id="PTHR36115:SF4">
    <property type="entry name" value="MEMBRANE PROTEIN"/>
    <property type="match status" value="1"/>
</dbReference>
<gene>
    <name evidence="8" type="ORF">IMCC3317_03100</name>
</gene>
<reference evidence="8 9" key="1">
    <citation type="journal article" date="2013" name="Int. J. Syst. Evol. Microbiol.">
        <title>Kordia antarctica sp. nov., isolated from Antarctic seawater.</title>
        <authorList>
            <person name="Baek K."/>
            <person name="Choi A."/>
            <person name="Kang I."/>
            <person name="Lee K."/>
            <person name="Cho J.C."/>
        </authorList>
    </citation>
    <scope>NUCLEOTIDE SEQUENCE [LARGE SCALE GENOMIC DNA]</scope>
    <source>
        <strain evidence="8 9">IMCC3317</strain>
    </source>
</reference>
<evidence type="ECO:0000313" key="8">
    <source>
        <dbReference type="EMBL" id="QHI34964.1"/>
    </source>
</evidence>
<dbReference type="Pfam" id="PF06271">
    <property type="entry name" value="RDD"/>
    <property type="match status" value="1"/>
</dbReference>